<dbReference type="EnsemblProtists" id="EKX44542">
    <property type="protein sequence ID" value="EKX44542"/>
    <property type="gene ID" value="GUITHDRAFT_139768"/>
</dbReference>
<feature type="coiled-coil region" evidence="1">
    <location>
        <begin position="484"/>
        <end position="525"/>
    </location>
</feature>
<dbReference type="PaxDb" id="55529-EKX44542"/>
<dbReference type="GO" id="GO:0005815">
    <property type="term" value="C:microtubule organizing center"/>
    <property type="evidence" value="ECO:0007669"/>
    <property type="project" value="TreeGrafter"/>
</dbReference>
<gene>
    <name evidence="3" type="ORF">GUITHDRAFT_139768</name>
</gene>
<feature type="coiled-coil region" evidence="1">
    <location>
        <begin position="657"/>
        <end position="705"/>
    </location>
</feature>
<reference evidence="5" key="2">
    <citation type="submission" date="2012-11" db="EMBL/GenBank/DDBJ databases">
        <authorList>
            <person name="Kuo A."/>
            <person name="Curtis B.A."/>
            <person name="Tanifuji G."/>
            <person name="Burki F."/>
            <person name="Gruber A."/>
            <person name="Irimia M."/>
            <person name="Maruyama S."/>
            <person name="Arias M.C."/>
            <person name="Ball S.G."/>
            <person name="Gile G.H."/>
            <person name="Hirakawa Y."/>
            <person name="Hopkins J.F."/>
            <person name="Rensing S.A."/>
            <person name="Schmutz J."/>
            <person name="Symeonidi A."/>
            <person name="Elias M."/>
            <person name="Eveleigh R.J."/>
            <person name="Herman E.K."/>
            <person name="Klute M.J."/>
            <person name="Nakayama T."/>
            <person name="Obornik M."/>
            <person name="Reyes-Prieto A."/>
            <person name="Armbrust E.V."/>
            <person name="Aves S.J."/>
            <person name="Beiko R.G."/>
            <person name="Coutinho P."/>
            <person name="Dacks J.B."/>
            <person name="Durnford D.G."/>
            <person name="Fast N.M."/>
            <person name="Green B.R."/>
            <person name="Grisdale C."/>
            <person name="Hempe F."/>
            <person name="Henrissat B."/>
            <person name="Hoppner M.P."/>
            <person name="Ishida K.-I."/>
            <person name="Kim E."/>
            <person name="Koreny L."/>
            <person name="Kroth P.G."/>
            <person name="Liu Y."/>
            <person name="Malik S.-B."/>
            <person name="Maier U.G."/>
            <person name="McRose D."/>
            <person name="Mock T."/>
            <person name="Neilson J.A."/>
            <person name="Onodera N.T."/>
            <person name="Poole A.M."/>
            <person name="Pritham E.J."/>
            <person name="Richards T.A."/>
            <person name="Rocap G."/>
            <person name="Roy S.W."/>
            <person name="Sarai C."/>
            <person name="Schaack S."/>
            <person name="Shirato S."/>
            <person name="Slamovits C.H."/>
            <person name="Spencer D.F."/>
            <person name="Suzuki S."/>
            <person name="Worden A.Z."/>
            <person name="Zauner S."/>
            <person name="Barry K."/>
            <person name="Bell C."/>
            <person name="Bharti A.K."/>
            <person name="Crow J.A."/>
            <person name="Grimwood J."/>
            <person name="Kramer R."/>
            <person name="Lindquist E."/>
            <person name="Lucas S."/>
            <person name="Salamov A."/>
            <person name="McFadden G.I."/>
            <person name="Lane C.E."/>
            <person name="Keeling P.J."/>
            <person name="Gray M.W."/>
            <person name="Grigoriev I.V."/>
            <person name="Archibald J.M."/>
        </authorList>
    </citation>
    <scope>NUCLEOTIDE SEQUENCE</scope>
    <source>
        <strain evidence="5">CCMP2712</strain>
    </source>
</reference>
<reference evidence="3 5" key="1">
    <citation type="journal article" date="2012" name="Nature">
        <title>Algal genomes reveal evolutionary mosaicism and the fate of nucleomorphs.</title>
        <authorList>
            <consortium name="DOE Joint Genome Institute"/>
            <person name="Curtis B.A."/>
            <person name="Tanifuji G."/>
            <person name="Burki F."/>
            <person name="Gruber A."/>
            <person name="Irimia M."/>
            <person name="Maruyama S."/>
            <person name="Arias M.C."/>
            <person name="Ball S.G."/>
            <person name="Gile G.H."/>
            <person name="Hirakawa Y."/>
            <person name="Hopkins J.F."/>
            <person name="Kuo A."/>
            <person name="Rensing S.A."/>
            <person name="Schmutz J."/>
            <person name="Symeonidi A."/>
            <person name="Elias M."/>
            <person name="Eveleigh R.J."/>
            <person name="Herman E.K."/>
            <person name="Klute M.J."/>
            <person name="Nakayama T."/>
            <person name="Obornik M."/>
            <person name="Reyes-Prieto A."/>
            <person name="Armbrust E.V."/>
            <person name="Aves S.J."/>
            <person name="Beiko R.G."/>
            <person name="Coutinho P."/>
            <person name="Dacks J.B."/>
            <person name="Durnford D.G."/>
            <person name="Fast N.M."/>
            <person name="Green B.R."/>
            <person name="Grisdale C.J."/>
            <person name="Hempel F."/>
            <person name="Henrissat B."/>
            <person name="Hoppner M.P."/>
            <person name="Ishida K."/>
            <person name="Kim E."/>
            <person name="Koreny L."/>
            <person name="Kroth P.G."/>
            <person name="Liu Y."/>
            <person name="Malik S.B."/>
            <person name="Maier U.G."/>
            <person name="McRose D."/>
            <person name="Mock T."/>
            <person name="Neilson J.A."/>
            <person name="Onodera N.T."/>
            <person name="Poole A.M."/>
            <person name="Pritham E.J."/>
            <person name="Richards T.A."/>
            <person name="Rocap G."/>
            <person name="Roy S.W."/>
            <person name="Sarai C."/>
            <person name="Schaack S."/>
            <person name="Shirato S."/>
            <person name="Slamovits C.H."/>
            <person name="Spencer D.F."/>
            <person name="Suzuki S."/>
            <person name="Worden A.Z."/>
            <person name="Zauner S."/>
            <person name="Barry K."/>
            <person name="Bell C."/>
            <person name="Bharti A.K."/>
            <person name="Crow J.A."/>
            <person name="Grimwood J."/>
            <person name="Kramer R."/>
            <person name="Lindquist E."/>
            <person name="Lucas S."/>
            <person name="Salamov A."/>
            <person name="McFadden G.I."/>
            <person name="Lane C.E."/>
            <person name="Keeling P.J."/>
            <person name="Gray M.W."/>
            <person name="Grigoriev I.V."/>
            <person name="Archibald J.M."/>
        </authorList>
    </citation>
    <scope>NUCLEOTIDE SEQUENCE</scope>
    <source>
        <strain evidence="3 5">CCMP2712</strain>
    </source>
</reference>
<keyword evidence="1" id="KW-0175">Coiled coil</keyword>
<name>L1J873_GUITC</name>
<dbReference type="InterPro" id="IPR026205">
    <property type="entry name" value="PIBF1"/>
</dbReference>
<dbReference type="PANTHER" id="PTHR18950:SF0">
    <property type="entry name" value="PROGESTERONE IMMUNOMODULATORY BINDING FACTOR 1"/>
    <property type="match status" value="1"/>
</dbReference>
<proteinExistence type="predicted"/>
<dbReference type="KEGG" id="gtt:GUITHDRAFT_139768"/>
<evidence type="ECO:0000256" key="2">
    <source>
        <dbReference type="SAM" id="MobiDB-lite"/>
    </source>
</evidence>
<dbReference type="eggNOG" id="ENOG502QRKC">
    <property type="taxonomic scope" value="Eukaryota"/>
</dbReference>
<feature type="coiled-coil region" evidence="1">
    <location>
        <begin position="594"/>
        <end position="628"/>
    </location>
</feature>
<dbReference type="EMBL" id="JH993004">
    <property type="protein sequence ID" value="EKX44542.1"/>
    <property type="molecule type" value="Genomic_DNA"/>
</dbReference>
<dbReference type="HOGENOM" id="CLU_368624_0_0_1"/>
<organism evidence="3">
    <name type="scientific">Guillardia theta (strain CCMP2712)</name>
    <name type="common">Cryptophyte</name>
    <dbReference type="NCBI Taxonomy" id="905079"/>
    <lineage>
        <taxon>Eukaryota</taxon>
        <taxon>Cryptophyceae</taxon>
        <taxon>Pyrenomonadales</taxon>
        <taxon>Geminigeraceae</taxon>
        <taxon>Guillardia</taxon>
    </lineage>
</organism>
<dbReference type="AlphaFoldDB" id="L1J873"/>
<evidence type="ECO:0000313" key="4">
    <source>
        <dbReference type="EnsemblProtists" id="EKX44542"/>
    </source>
</evidence>
<dbReference type="OMA" id="NTHDTVN"/>
<feature type="region of interest" description="Disordered" evidence="2">
    <location>
        <begin position="70"/>
        <end position="90"/>
    </location>
</feature>
<protein>
    <submittedName>
        <fullName evidence="3 4">Uncharacterized protein</fullName>
    </submittedName>
</protein>
<evidence type="ECO:0000313" key="5">
    <source>
        <dbReference type="Proteomes" id="UP000011087"/>
    </source>
</evidence>
<feature type="coiled-coil region" evidence="1">
    <location>
        <begin position="204"/>
        <end position="458"/>
    </location>
</feature>
<dbReference type="GeneID" id="17301106"/>
<sequence>MAAKSDVEKLLEEVQITSKSWLGDELISALSSEDLEGLDDEWADGQDSDLDDISSLTFSDISLAKPSRAAKADDDYRHLTSKSDSKKGDKDEIIKLRAQLEELRNQNEILEFKLNHAHRRREDDINQVREKQLKPALETISQLERMRDKWKEDEKIRKEDFLHALEISQRDYQEIQSVPPENRDLKQEVALHVWERIAEVQKGRTAARREADALRESLNLANAELRDVHGRWEESEKIANARYVEYSQNLKTWQEKCSNLQRNLDALNEAITLHEERSRRCDEAEAREKRTAQELNNAAIRVGELEAVIATLQNEMKNVMEDSQEKTRVSSILQLDKDYLQKENADLLSRCQKAEEKLEKKAFKVKELQRSKEQLELQMREQQILTVTSNEERIQSQIAALQERAQQEIGEIKKNTAEFYERQNQALLDAKEEALSELERLRKRLSDVEKAKELAVREHLELVSTFESRVGEARSQAKIKAAELERAHIAQEDAQALIRQLRLEAEMYREKVELLRTELSSLQTSSATRITELEAQVTNNDAKLKLFESIESDLVTMTDDMKGTLSYPEYVLQSDSRALGKISSYDHSRRIAQAMSLARKVMEQQKEIAGLKQTIDEQESHIARISAELSQTSSLLSKSPQPQDVLIQAICARDEELKVLRADMKRIKSVHNLLKEERDALSSQCEQLKSDLNKLSRVKKASEDVQAAIGQLQFQQELNMQRIQEIRKVETKSSDSIRLKENQPHAIWFTKLKNRK</sequence>
<dbReference type="GO" id="GO:0060271">
    <property type="term" value="P:cilium assembly"/>
    <property type="evidence" value="ECO:0007669"/>
    <property type="project" value="TreeGrafter"/>
</dbReference>
<evidence type="ECO:0000313" key="3">
    <source>
        <dbReference type="EMBL" id="EKX44542.1"/>
    </source>
</evidence>
<dbReference type="STRING" id="905079.L1J873"/>
<reference evidence="4" key="3">
    <citation type="submission" date="2016-03" db="UniProtKB">
        <authorList>
            <consortium name="EnsemblProtists"/>
        </authorList>
    </citation>
    <scope>IDENTIFICATION</scope>
</reference>
<evidence type="ECO:0000256" key="1">
    <source>
        <dbReference type="SAM" id="Coils"/>
    </source>
</evidence>
<dbReference type="PANTHER" id="PTHR18950">
    <property type="entry name" value="PROGESTERONE-INDUCED BLOCKING FACTOR 1"/>
    <property type="match status" value="1"/>
</dbReference>
<keyword evidence="5" id="KW-1185">Reference proteome</keyword>
<dbReference type="RefSeq" id="XP_005831522.1">
    <property type="nucleotide sequence ID" value="XM_005831465.1"/>
</dbReference>
<dbReference type="Proteomes" id="UP000011087">
    <property type="component" value="Unassembled WGS sequence"/>
</dbReference>
<accession>L1J873</accession>
<dbReference type="OrthoDB" id="299638at2759"/>